<evidence type="ECO:0000313" key="2">
    <source>
        <dbReference type="WBParaSite" id="TCNE_0000463801-mRNA-1"/>
    </source>
</evidence>
<proteinExistence type="predicted"/>
<accession>A0A183U818</accession>
<reference evidence="2" key="1">
    <citation type="submission" date="2016-06" db="UniProtKB">
        <authorList>
            <consortium name="WormBaseParasite"/>
        </authorList>
    </citation>
    <scope>IDENTIFICATION</scope>
</reference>
<dbReference type="WBParaSite" id="TCNE_0000463801-mRNA-1">
    <property type="protein sequence ID" value="TCNE_0000463801-mRNA-1"/>
    <property type="gene ID" value="TCNE_0000463801"/>
</dbReference>
<keyword evidence="1" id="KW-1185">Reference proteome</keyword>
<protein>
    <submittedName>
        <fullName evidence="2">SCP domain-containing protein</fullName>
    </submittedName>
</protein>
<dbReference type="AlphaFoldDB" id="A0A183U818"/>
<dbReference type="Proteomes" id="UP000050794">
    <property type="component" value="Unassembled WGS sequence"/>
</dbReference>
<evidence type="ECO:0000313" key="1">
    <source>
        <dbReference type="Proteomes" id="UP000050794"/>
    </source>
</evidence>
<name>A0A183U818_TOXCA</name>
<organism evidence="1 2">
    <name type="scientific">Toxocara canis</name>
    <name type="common">Canine roundworm</name>
    <dbReference type="NCBI Taxonomy" id="6265"/>
    <lineage>
        <taxon>Eukaryota</taxon>
        <taxon>Metazoa</taxon>
        <taxon>Ecdysozoa</taxon>
        <taxon>Nematoda</taxon>
        <taxon>Chromadorea</taxon>
        <taxon>Rhabditida</taxon>
        <taxon>Spirurina</taxon>
        <taxon>Ascaridomorpha</taxon>
        <taxon>Ascaridoidea</taxon>
        <taxon>Toxocaridae</taxon>
        <taxon>Toxocara</taxon>
    </lineage>
</organism>
<sequence length="55" mass="5914">LGMSSDRYARPGWGLSAARTSTVGDPMQLMAAWAQHCSSVTNSTKVADMRALNKE</sequence>